<dbReference type="GO" id="GO:0000731">
    <property type="term" value="P:DNA synthesis involved in DNA repair"/>
    <property type="evidence" value="ECO:0007669"/>
    <property type="project" value="TreeGrafter"/>
</dbReference>
<dbReference type="HAMAP" id="MF_00365">
    <property type="entry name" value="RecF"/>
    <property type="match status" value="1"/>
</dbReference>
<dbReference type="SUPFAM" id="SSF52540">
    <property type="entry name" value="P-loop containing nucleoside triphosphate hydrolases"/>
    <property type="match status" value="1"/>
</dbReference>
<accession>A0A1E3GWA3</accession>
<comment type="similarity">
    <text evidence="6">Belongs to the RecF family.</text>
</comment>
<keyword evidence="5 6" id="KW-0238">DNA-binding</keyword>
<evidence type="ECO:0000256" key="2">
    <source>
        <dbReference type="ARBA" id="ARBA00022705"/>
    </source>
</evidence>
<dbReference type="PATRIC" id="fig|291169.3.peg.306"/>
<evidence type="ECO:0000259" key="7">
    <source>
        <dbReference type="Pfam" id="PF02463"/>
    </source>
</evidence>
<evidence type="ECO:0000256" key="4">
    <source>
        <dbReference type="ARBA" id="ARBA00022840"/>
    </source>
</evidence>
<keyword evidence="3 6" id="KW-0547">Nucleotide-binding</keyword>
<keyword evidence="4 6" id="KW-0067">ATP-binding</keyword>
<feature type="domain" description="RecF/RecN/SMC N-terminal" evidence="7">
    <location>
        <begin position="2"/>
        <end position="313"/>
    </location>
</feature>
<dbReference type="InterPro" id="IPR042174">
    <property type="entry name" value="RecF_2"/>
</dbReference>
<dbReference type="GO" id="GO:0003697">
    <property type="term" value="F:single-stranded DNA binding"/>
    <property type="evidence" value="ECO:0007669"/>
    <property type="project" value="UniProtKB-UniRule"/>
</dbReference>
<keyword evidence="9" id="KW-1185">Reference proteome</keyword>
<keyword evidence="6" id="KW-0234">DNA repair</keyword>
<dbReference type="Proteomes" id="UP000094379">
    <property type="component" value="Unassembled WGS sequence"/>
</dbReference>
<dbReference type="InterPro" id="IPR027417">
    <property type="entry name" value="P-loop_NTPase"/>
</dbReference>
<dbReference type="STRING" id="291169.A9E74_00303"/>
<feature type="binding site" evidence="6">
    <location>
        <begin position="3"/>
        <end position="10"/>
    </location>
    <ligand>
        <name>ATP</name>
        <dbReference type="ChEBI" id="CHEBI:30616"/>
    </ligand>
</feature>
<keyword evidence="6" id="KW-0742">SOS response</keyword>
<sequence length="332" mass="37922">MIGENGSGKTSVLEAVYLLAMGRSFRTRNLKHVIQTDEKQTQIFARIHPGIPVGMQISSILGTQIRLNNAPLKKLSDLASHLPLQYIPANCHQFFDLGPGFRRKVIDWGLFHVEQEFMFHWQAYKKILSQRNAALRNSKPINEVRLWDSSLIEHGLKITLYRDDYLTTLLAEFIKWFNLLCAEYSNAKYEIRYSTGWPKDSQFADVLHSTISRDTALGYTRSGPHAADWSIKINGQDPAEMCSRGQQKMFFLAISLAQISLLREKTQQKSVLLIDDISSELDAEHQVLAMKSIKRLGIQSFITTTNPELNRSININKKDIMFHVKRGEISQA</sequence>
<gene>
    <name evidence="6 8" type="primary">recF</name>
    <name evidence="8" type="ORF">A9E74_00303</name>
</gene>
<evidence type="ECO:0000256" key="3">
    <source>
        <dbReference type="ARBA" id="ARBA00022741"/>
    </source>
</evidence>
<dbReference type="GO" id="GO:0006302">
    <property type="term" value="P:double-strand break repair"/>
    <property type="evidence" value="ECO:0007669"/>
    <property type="project" value="TreeGrafter"/>
</dbReference>
<evidence type="ECO:0000313" key="9">
    <source>
        <dbReference type="Proteomes" id="UP000094379"/>
    </source>
</evidence>
<dbReference type="NCBIfam" id="TIGR00611">
    <property type="entry name" value="recf"/>
    <property type="match status" value="1"/>
</dbReference>
<dbReference type="InterPro" id="IPR001238">
    <property type="entry name" value="DNA-binding_RecF"/>
</dbReference>
<dbReference type="AlphaFoldDB" id="A0A1E3GWA3"/>
<organism evidence="8 9">
    <name type="scientific">Methylophaga muralis</name>
    <dbReference type="NCBI Taxonomy" id="291169"/>
    <lineage>
        <taxon>Bacteria</taxon>
        <taxon>Pseudomonadati</taxon>
        <taxon>Pseudomonadota</taxon>
        <taxon>Gammaproteobacteria</taxon>
        <taxon>Thiotrichales</taxon>
        <taxon>Piscirickettsiaceae</taxon>
        <taxon>Methylophaga</taxon>
    </lineage>
</organism>
<comment type="function">
    <text evidence="6">The RecF protein is involved in DNA metabolism; it is required for DNA replication and normal SOS inducibility. RecF binds preferentially to single-stranded, linear DNA. It also seems to bind ATP.</text>
</comment>
<dbReference type="InterPro" id="IPR003395">
    <property type="entry name" value="RecF/RecN/SMC_N"/>
</dbReference>
<comment type="subcellular location">
    <subcellularLocation>
        <location evidence="6">Cytoplasm</location>
    </subcellularLocation>
</comment>
<dbReference type="PANTHER" id="PTHR32182">
    <property type="entry name" value="DNA REPLICATION AND REPAIR PROTEIN RECF"/>
    <property type="match status" value="1"/>
</dbReference>
<evidence type="ECO:0000256" key="5">
    <source>
        <dbReference type="ARBA" id="ARBA00023125"/>
    </source>
</evidence>
<name>A0A1E3GWA3_9GAMM</name>
<dbReference type="GO" id="GO:0005737">
    <property type="term" value="C:cytoplasm"/>
    <property type="evidence" value="ECO:0007669"/>
    <property type="project" value="UniProtKB-SubCell"/>
</dbReference>
<evidence type="ECO:0000313" key="8">
    <source>
        <dbReference type="EMBL" id="ODN68330.1"/>
    </source>
</evidence>
<keyword evidence="6" id="KW-0227">DNA damage</keyword>
<reference evidence="8 9" key="1">
    <citation type="submission" date="2016-07" db="EMBL/GenBank/DDBJ databases">
        <title>Draft Genome Sequence of Methylophaga muralis Bur 1.</title>
        <authorList>
            <person name="Vasilenko O.V."/>
            <person name="Doronina N.V."/>
            <person name="Shmareva M.N."/>
            <person name="Tarlachkov S.V."/>
            <person name="Mustakhimov I."/>
            <person name="Trotsenko Y.A."/>
        </authorList>
    </citation>
    <scope>NUCLEOTIDE SEQUENCE [LARGE SCALE GENOMIC DNA]</scope>
    <source>
        <strain evidence="8 9">Bur 1</strain>
    </source>
</reference>
<dbReference type="GO" id="GO:0005524">
    <property type="term" value="F:ATP binding"/>
    <property type="evidence" value="ECO:0007669"/>
    <property type="project" value="UniProtKB-UniRule"/>
</dbReference>
<dbReference type="EMBL" id="MCRI01000001">
    <property type="protein sequence ID" value="ODN68330.1"/>
    <property type="molecule type" value="Genomic_DNA"/>
</dbReference>
<keyword evidence="2 6" id="KW-0235">DNA replication</keyword>
<protein>
    <recommendedName>
        <fullName evidence="6">DNA replication and repair protein RecF</fullName>
    </recommendedName>
</protein>
<dbReference type="GO" id="GO:0006260">
    <property type="term" value="P:DNA replication"/>
    <property type="evidence" value="ECO:0007669"/>
    <property type="project" value="UniProtKB-UniRule"/>
</dbReference>
<dbReference type="Pfam" id="PF02463">
    <property type="entry name" value="SMC_N"/>
    <property type="match status" value="1"/>
</dbReference>
<dbReference type="GO" id="GO:0009432">
    <property type="term" value="P:SOS response"/>
    <property type="evidence" value="ECO:0007669"/>
    <property type="project" value="UniProtKB-UniRule"/>
</dbReference>
<dbReference type="PANTHER" id="PTHR32182:SF0">
    <property type="entry name" value="DNA REPLICATION AND REPAIR PROTEIN RECF"/>
    <property type="match status" value="1"/>
</dbReference>
<proteinExistence type="inferred from homology"/>
<dbReference type="Gene3D" id="1.20.1050.90">
    <property type="entry name" value="RecF/RecN/SMC, N-terminal domain"/>
    <property type="match status" value="1"/>
</dbReference>
<evidence type="ECO:0000256" key="6">
    <source>
        <dbReference type="HAMAP-Rule" id="MF_00365"/>
    </source>
</evidence>
<evidence type="ECO:0000256" key="1">
    <source>
        <dbReference type="ARBA" id="ARBA00022490"/>
    </source>
</evidence>
<comment type="caution">
    <text evidence="8">The sequence shown here is derived from an EMBL/GenBank/DDBJ whole genome shotgun (WGS) entry which is preliminary data.</text>
</comment>
<keyword evidence="1 6" id="KW-0963">Cytoplasm</keyword>
<dbReference type="Gene3D" id="3.40.50.300">
    <property type="entry name" value="P-loop containing nucleotide triphosphate hydrolases"/>
    <property type="match status" value="1"/>
</dbReference>